<dbReference type="Pfam" id="PF03724">
    <property type="entry name" value="META"/>
    <property type="match status" value="1"/>
</dbReference>
<gene>
    <name evidence="3" type="ORF">F2B50_17180</name>
    <name evidence="4" type="ORF">FPF71_17180</name>
</gene>
<evidence type="ECO:0000313" key="3">
    <source>
        <dbReference type="EMBL" id="KAA5820872.1"/>
    </source>
</evidence>
<dbReference type="Gene3D" id="2.40.128.270">
    <property type="match status" value="1"/>
</dbReference>
<feature type="chain" id="PRO_5024378498" evidence="1">
    <location>
        <begin position="19"/>
        <end position="137"/>
    </location>
</feature>
<evidence type="ECO:0000313" key="6">
    <source>
        <dbReference type="Proteomes" id="UP000322315"/>
    </source>
</evidence>
<evidence type="ECO:0000256" key="1">
    <source>
        <dbReference type="SAM" id="SignalP"/>
    </source>
</evidence>
<reference evidence="3 6" key="1">
    <citation type="journal article" date="2015" name="Int. J. Syst. Evol. Microbiol.">
        <title>Algibacter amylolyticus sp. nov., isolated from intertidal sediment.</title>
        <authorList>
            <person name="Zhang D.C."/>
            <person name="Wu J."/>
            <person name="Neuner K."/>
            <person name="Yao J."/>
            <person name="Margesin R."/>
        </authorList>
    </citation>
    <scope>NUCLEOTIDE SEQUENCE [LARGE SCALE GENOMIC DNA]</scope>
    <source>
        <strain evidence="3 6">RU-4-M-4</strain>
    </source>
</reference>
<dbReference type="EMBL" id="VMBF01000013">
    <property type="protein sequence ID" value="TSJ71947.1"/>
    <property type="molecule type" value="Genomic_DNA"/>
</dbReference>
<reference evidence="4 5" key="2">
    <citation type="submission" date="2019-07" db="EMBL/GenBank/DDBJ databases">
        <title>Algibacter marinivivus sp. nov., isolated from the surface of a marine red alga.</title>
        <authorList>
            <person name="Zhong X."/>
            <person name="Xu W."/>
            <person name="Zhang Y."/>
            <person name="Zhang Q."/>
            <person name="Du Z."/>
        </authorList>
    </citation>
    <scope>NUCLEOTIDE SEQUENCE [LARGE SCALE GENOMIC DNA]</scope>
    <source>
        <strain evidence="4 5">RU-4-M-4</strain>
    </source>
</reference>
<dbReference type="AlphaFoldDB" id="A0A5M7AU42"/>
<keyword evidence="1" id="KW-0732">Signal</keyword>
<proteinExistence type="predicted"/>
<dbReference type="Proteomes" id="UP000322315">
    <property type="component" value="Unassembled WGS sequence"/>
</dbReference>
<dbReference type="EMBL" id="VWRS01000013">
    <property type="protein sequence ID" value="KAA5820872.1"/>
    <property type="molecule type" value="Genomic_DNA"/>
</dbReference>
<reference evidence="3" key="3">
    <citation type="submission" date="2019-09" db="EMBL/GenBank/DDBJ databases">
        <authorList>
            <person name="Zhang D.-C."/>
        </authorList>
    </citation>
    <scope>NUCLEOTIDE SEQUENCE</scope>
    <source>
        <strain evidence="3">RU-4-M-4</strain>
    </source>
</reference>
<feature type="signal peptide" evidence="1">
    <location>
        <begin position="1"/>
        <end position="18"/>
    </location>
</feature>
<protein>
    <submittedName>
        <fullName evidence="3">META domain-containing protein</fullName>
    </submittedName>
</protein>
<dbReference type="PANTHER" id="PTHR35535">
    <property type="entry name" value="HEAT SHOCK PROTEIN HSLJ"/>
    <property type="match status" value="1"/>
</dbReference>
<accession>A0A5M7AU42</accession>
<dbReference type="Proteomes" id="UP000315145">
    <property type="component" value="Unassembled WGS sequence"/>
</dbReference>
<keyword evidence="5" id="KW-1185">Reference proteome</keyword>
<name>A0A5M7AU42_9FLAO</name>
<comment type="caution">
    <text evidence="3">The sequence shown here is derived from an EMBL/GenBank/DDBJ whole genome shotgun (WGS) entry which is preliminary data.</text>
</comment>
<organism evidence="3 6">
    <name type="scientific">Algibacter amylolyticus</name>
    <dbReference type="NCBI Taxonomy" id="1608400"/>
    <lineage>
        <taxon>Bacteria</taxon>
        <taxon>Pseudomonadati</taxon>
        <taxon>Bacteroidota</taxon>
        <taxon>Flavobacteriia</taxon>
        <taxon>Flavobacteriales</taxon>
        <taxon>Flavobacteriaceae</taxon>
        <taxon>Algibacter</taxon>
    </lineage>
</organism>
<feature type="domain" description="DUF306" evidence="2">
    <location>
        <begin position="48"/>
        <end position="128"/>
    </location>
</feature>
<dbReference type="InterPro" id="IPR053147">
    <property type="entry name" value="Hsp_HslJ-like"/>
</dbReference>
<sequence length="137" mass="14824">MKYVTVLLLSFLALNSCKNGTNDPNSSASETPSGIYTITGLPEHNNVSSKLTISFDEATKKVSGHSGCNQFFGTYKIEGNALNFSQMGSTRKMCEPTANALETAMLQALDKINAYTIKDNVLHLNVDSNTIIQAVKN</sequence>
<dbReference type="PANTHER" id="PTHR35535:SF1">
    <property type="entry name" value="HEAT SHOCK PROTEIN HSLJ"/>
    <property type="match status" value="1"/>
</dbReference>
<dbReference type="InterPro" id="IPR038670">
    <property type="entry name" value="HslJ-like_sf"/>
</dbReference>
<evidence type="ECO:0000313" key="4">
    <source>
        <dbReference type="EMBL" id="TSJ71947.1"/>
    </source>
</evidence>
<evidence type="ECO:0000313" key="5">
    <source>
        <dbReference type="Proteomes" id="UP000315145"/>
    </source>
</evidence>
<dbReference type="RefSeq" id="WP_144118164.1">
    <property type="nucleotide sequence ID" value="NZ_JACHGE010000012.1"/>
</dbReference>
<dbReference type="InterPro" id="IPR005184">
    <property type="entry name" value="DUF306_Meta_HslJ"/>
</dbReference>
<evidence type="ECO:0000259" key="2">
    <source>
        <dbReference type="Pfam" id="PF03724"/>
    </source>
</evidence>
<dbReference type="OrthoDB" id="880459at2"/>